<feature type="chain" id="PRO_5013312494" description="GPI anchored protein" evidence="2">
    <location>
        <begin position="23"/>
        <end position="215"/>
    </location>
</feature>
<dbReference type="AlphaFoldDB" id="A0A1J7JWQ6"/>
<organism evidence="3 4">
    <name type="scientific">Coniochaeta ligniaria NRRL 30616</name>
    <dbReference type="NCBI Taxonomy" id="1408157"/>
    <lineage>
        <taxon>Eukaryota</taxon>
        <taxon>Fungi</taxon>
        <taxon>Dikarya</taxon>
        <taxon>Ascomycota</taxon>
        <taxon>Pezizomycotina</taxon>
        <taxon>Sordariomycetes</taxon>
        <taxon>Sordariomycetidae</taxon>
        <taxon>Coniochaetales</taxon>
        <taxon>Coniochaetaceae</taxon>
        <taxon>Coniochaeta</taxon>
    </lineage>
</organism>
<proteinExistence type="predicted"/>
<dbReference type="EMBL" id="KV875095">
    <property type="protein sequence ID" value="OIW32210.1"/>
    <property type="molecule type" value="Genomic_DNA"/>
</dbReference>
<dbReference type="PANTHER" id="PTHR40640:SF1">
    <property type="entry name" value="ANCHORED GLYCOPROTEIN, PUTATIVE (AFU_ORTHOLOGUE AFUA_8G04860)-RELATED"/>
    <property type="match status" value="1"/>
</dbReference>
<feature type="signal peptide" evidence="2">
    <location>
        <begin position="1"/>
        <end position="22"/>
    </location>
</feature>
<dbReference type="Proteomes" id="UP000182658">
    <property type="component" value="Unassembled WGS sequence"/>
</dbReference>
<dbReference type="InParanoid" id="A0A1J7JWQ6"/>
<accession>A0A1J7JWQ6</accession>
<reference evidence="3 4" key="1">
    <citation type="submission" date="2016-10" db="EMBL/GenBank/DDBJ databases">
        <title>Draft genome sequence of Coniochaeta ligniaria NRRL30616, a lignocellulolytic fungus for bioabatement of inhibitors in plant biomass hydrolysates.</title>
        <authorList>
            <consortium name="DOE Joint Genome Institute"/>
            <person name="Jimenez D.J."/>
            <person name="Hector R.E."/>
            <person name="Riley R."/>
            <person name="Sun H."/>
            <person name="Grigoriev I.V."/>
            <person name="Van Elsas J.D."/>
            <person name="Nichols N.N."/>
        </authorList>
    </citation>
    <scope>NUCLEOTIDE SEQUENCE [LARGE SCALE GENOMIC DNA]</scope>
    <source>
        <strain evidence="3 4">NRRL 30616</strain>
    </source>
</reference>
<protein>
    <recommendedName>
        <fullName evidence="5">GPI anchored protein</fullName>
    </recommendedName>
</protein>
<name>A0A1J7JWQ6_9PEZI</name>
<feature type="region of interest" description="Disordered" evidence="1">
    <location>
        <begin position="152"/>
        <end position="185"/>
    </location>
</feature>
<sequence>MGNFNLAAIATALSILTAPSLAQATSQAESSSIVTLHLPNFDDQTILASVITANPTATSYLLTCPTDEPDDECGLGSGIRVLEGPSTLEVHMTLGQITDDVTCSLSGDAADCDQSAKGEDGMLTTGAMHYEGISSWAMPVTVTAGLEALTSTSGSSTTISTSTTNAVSSTGSSGSASTPTGAAQSSKTSTAGMVAVTGNAVVAGVAAVLGGMLVV</sequence>
<keyword evidence="4" id="KW-1185">Reference proteome</keyword>
<evidence type="ECO:0000313" key="4">
    <source>
        <dbReference type="Proteomes" id="UP000182658"/>
    </source>
</evidence>
<dbReference type="OrthoDB" id="4991875at2759"/>
<evidence type="ECO:0000256" key="2">
    <source>
        <dbReference type="SAM" id="SignalP"/>
    </source>
</evidence>
<dbReference type="PANTHER" id="PTHR40640">
    <property type="entry name" value="ANCHORED GLYCOPROTEIN, PUTATIVE (AFU_ORTHOLOGUE AFUA_8G04860)-RELATED"/>
    <property type="match status" value="1"/>
</dbReference>
<keyword evidence="2" id="KW-0732">Signal</keyword>
<evidence type="ECO:0000313" key="3">
    <source>
        <dbReference type="EMBL" id="OIW32210.1"/>
    </source>
</evidence>
<dbReference type="STRING" id="1408157.A0A1J7JWQ6"/>
<evidence type="ECO:0008006" key="5">
    <source>
        <dbReference type="Google" id="ProtNLM"/>
    </source>
</evidence>
<gene>
    <name evidence="3" type="ORF">CONLIGDRAFT_260945</name>
</gene>
<evidence type="ECO:0000256" key="1">
    <source>
        <dbReference type="SAM" id="MobiDB-lite"/>
    </source>
</evidence>